<dbReference type="RefSeq" id="WP_183544571.1">
    <property type="nucleotide sequence ID" value="NZ_BMQT01000002.1"/>
</dbReference>
<comment type="caution">
    <text evidence="1">The sequence shown here is derived from an EMBL/GenBank/DDBJ whole genome shotgun (WGS) entry which is preliminary data.</text>
</comment>
<evidence type="ECO:0000313" key="2">
    <source>
        <dbReference type="Proteomes" id="UP000577707"/>
    </source>
</evidence>
<sequence length="245" mass="26936">MLPAEAERLLTVELVEWLADLVDPALLRRESTKAQLQGLRSTVVHRIGVNEASALLHFSDGLEHNPLPLRDPDGLRIVLVTSRGEDLAVDDVEFSDWSRDDDCQRCRTALESWAPPTFDTTSRITSVGALHIAYDNAGRVGMESEELLARLRPAVTRANVALGSWDASTVGAYWHPGTETWAHVIPLTLDPKREPVAGVLVRHPDGYHLVTILTRRTAFWNVASIGQVPPAWLDGPADGHPLGDE</sequence>
<reference evidence="1 2" key="1">
    <citation type="submission" date="2020-08" db="EMBL/GenBank/DDBJ databases">
        <title>Genomic Encyclopedia of Type Strains, Phase III (KMG-III): the genomes of soil and plant-associated and newly described type strains.</title>
        <authorList>
            <person name="Whitman W."/>
        </authorList>
    </citation>
    <scope>NUCLEOTIDE SEQUENCE [LARGE SCALE GENOMIC DNA]</scope>
    <source>
        <strain evidence="1 2">CECT 3302</strain>
    </source>
</reference>
<protein>
    <submittedName>
        <fullName evidence="1">Uncharacterized protein</fullName>
    </submittedName>
</protein>
<dbReference type="Proteomes" id="UP000577707">
    <property type="component" value="Unassembled WGS sequence"/>
</dbReference>
<name>A0A7W5F8E0_9ACTN</name>
<accession>A0A7W5F8E0</accession>
<proteinExistence type="predicted"/>
<gene>
    <name evidence="1" type="ORF">FHS12_001907</name>
</gene>
<dbReference type="EMBL" id="JACHXG010000004">
    <property type="protein sequence ID" value="MBB3088961.1"/>
    <property type="molecule type" value="Genomic_DNA"/>
</dbReference>
<keyword evidence="2" id="KW-1185">Reference proteome</keyword>
<dbReference type="AlphaFoldDB" id="A0A7W5F8E0"/>
<organism evidence="1 2">
    <name type="scientific">Nocardioides albus</name>
    <dbReference type="NCBI Taxonomy" id="1841"/>
    <lineage>
        <taxon>Bacteria</taxon>
        <taxon>Bacillati</taxon>
        <taxon>Actinomycetota</taxon>
        <taxon>Actinomycetes</taxon>
        <taxon>Propionibacteriales</taxon>
        <taxon>Nocardioidaceae</taxon>
        <taxon>Nocardioides</taxon>
    </lineage>
</organism>
<evidence type="ECO:0000313" key="1">
    <source>
        <dbReference type="EMBL" id="MBB3088961.1"/>
    </source>
</evidence>